<evidence type="ECO:0000313" key="1">
    <source>
        <dbReference type="EMBL" id="KAF0735748.1"/>
    </source>
</evidence>
<sequence>MSAFRDAMLHCKSLATVKFSFNVIDVDSANILLEALESAEGARIKVFEVDASLPPDLFKKLNRGEKIDGKKKKKGKKGGKKK</sequence>
<dbReference type="VEuPathDB" id="FungiDB:AeMF1_014476"/>
<dbReference type="AlphaFoldDB" id="A0A6G0X738"/>
<proteinExistence type="predicted"/>
<comment type="caution">
    <text evidence="1">The sequence shown here is derived from an EMBL/GenBank/DDBJ whole genome shotgun (WGS) entry which is preliminary data.</text>
</comment>
<organism evidence="1 2">
    <name type="scientific">Aphanomyces euteiches</name>
    <dbReference type="NCBI Taxonomy" id="100861"/>
    <lineage>
        <taxon>Eukaryota</taxon>
        <taxon>Sar</taxon>
        <taxon>Stramenopiles</taxon>
        <taxon>Oomycota</taxon>
        <taxon>Saprolegniomycetes</taxon>
        <taxon>Saprolegniales</taxon>
        <taxon>Verrucalvaceae</taxon>
        <taxon>Aphanomyces</taxon>
    </lineage>
</organism>
<dbReference type="EMBL" id="VJMJ01000093">
    <property type="protein sequence ID" value="KAF0735748.1"/>
    <property type="molecule type" value="Genomic_DNA"/>
</dbReference>
<keyword evidence="2" id="KW-1185">Reference proteome</keyword>
<gene>
    <name evidence="1" type="ORF">Ae201684_007755</name>
</gene>
<evidence type="ECO:0000313" key="2">
    <source>
        <dbReference type="Proteomes" id="UP000481153"/>
    </source>
</evidence>
<reference evidence="1 2" key="1">
    <citation type="submission" date="2019-07" db="EMBL/GenBank/DDBJ databases">
        <title>Genomics analysis of Aphanomyces spp. identifies a new class of oomycete effector associated with host adaptation.</title>
        <authorList>
            <person name="Gaulin E."/>
        </authorList>
    </citation>
    <scope>NUCLEOTIDE SEQUENCE [LARGE SCALE GENOMIC DNA]</scope>
    <source>
        <strain evidence="1 2">ATCC 201684</strain>
    </source>
</reference>
<accession>A0A6G0X738</accession>
<dbReference type="Proteomes" id="UP000481153">
    <property type="component" value="Unassembled WGS sequence"/>
</dbReference>
<protein>
    <submittedName>
        <fullName evidence="1">Uncharacterized protein</fullName>
    </submittedName>
</protein>
<name>A0A6G0X738_9STRA</name>